<dbReference type="Proteomes" id="UP000034917">
    <property type="component" value="Unassembled WGS sequence"/>
</dbReference>
<reference evidence="1 2" key="1">
    <citation type="journal article" date="2015" name="Nature">
        <title>rRNA introns, odd ribosomes, and small enigmatic genomes across a large radiation of phyla.</title>
        <authorList>
            <person name="Brown C.T."/>
            <person name="Hug L.A."/>
            <person name="Thomas B.C."/>
            <person name="Sharon I."/>
            <person name="Castelle C.J."/>
            <person name="Singh A."/>
            <person name="Wilkins M.J."/>
            <person name="Williams K.H."/>
            <person name="Banfield J.F."/>
        </authorList>
    </citation>
    <scope>NUCLEOTIDE SEQUENCE [LARGE SCALE GENOMIC DNA]</scope>
</reference>
<proteinExistence type="predicted"/>
<dbReference type="AlphaFoldDB" id="A0A0G0GIQ3"/>
<dbReference type="EMBL" id="LBSV01000004">
    <property type="protein sequence ID" value="KKQ25990.1"/>
    <property type="molecule type" value="Genomic_DNA"/>
</dbReference>
<evidence type="ECO:0000313" key="2">
    <source>
        <dbReference type="Proteomes" id="UP000034917"/>
    </source>
</evidence>
<sequence length="159" mass="18081">MNTFLDKKIKILIVLLAAFLISKISLDNLFIARSPKVNPLFVSNTIAKINSLWSKTGDFIASLNFFPRLTNFGDSQNNEQPGKVTLSRDQIDRILKTPLKQVSKGVYAGETEGIQVYEVRINEFDYLEYIFNVDGKEIKIRVPEGQAPPTQKVIEQLYQ</sequence>
<evidence type="ECO:0000313" key="1">
    <source>
        <dbReference type="EMBL" id="KKQ25990.1"/>
    </source>
</evidence>
<name>A0A0G0GIQ3_9BACT</name>
<comment type="caution">
    <text evidence="1">The sequence shown here is derived from an EMBL/GenBank/DDBJ whole genome shotgun (WGS) entry which is preliminary data.</text>
</comment>
<protein>
    <submittedName>
        <fullName evidence="1">Uncharacterized protein</fullName>
    </submittedName>
</protein>
<gene>
    <name evidence="1" type="ORF">US40_C0004G0025</name>
</gene>
<accession>A0A0G0GIQ3</accession>
<organism evidence="1 2">
    <name type="scientific">Candidatus Roizmanbacteria bacterium GW2011_GWC2_37_13</name>
    <dbReference type="NCBI Taxonomy" id="1618486"/>
    <lineage>
        <taxon>Bacteria</taxon>
        <taxon>Candidatus Roizmaniibacteriota</taxon>
    </lineage>
</organism>